<gene>
    <name evidence="2" type="ORF">EET67_18670</name>
</gene>
<feature type="signal peptide" evidence="1">
    <location>
        <begin position="1"/>
        <end position="24"/>
    </location>
</feature>
<dbReference type="RefSeq" id="WP_128628058.1">
    <property type="nucleotide sequence ID" value="NZ_RKST01000020.1"/>
</dbReference>
<keyword evidence="1" id="KW-0732">Signal</keyword>
<comment type="caution">
    <text evidence="2">The sequence shown here is derived from an EMBL/GenBank/DDBJ whole genome shotgun (WGS) entry which is preliminary data.</text>
</comment>
<dbReference type="EMBL" id="RKST01000020">
    <property type="protein sequence ID" value="RUM96372.1"/>
    <property type="molecule type" value="Genomic_DNA"/>
</dbReference>
<evidence type="ECO:0000313" key="2">
    <source>
        <dbReference type="EMBL" id="RUM96372.1"/>
    </source>
</evidence>
<sequence length="333" mass="35722">MGIRDRLSAALRLAALWCCLPAMATAEENLGWHGQKSEDGASLFYGIPETNHAPLSFSCAQSSDELTFVFAFAPISAVDGVKVEVLLEAGDISVPIATTGARIEMDDSLILEGRTMLDARLTDLLTSRGTLSVFVEDGAEEYPLDGAREAAAALIETCTGKASSVTFSETTQCDLAAWVKKGAPADLAVRSGPGPEHAALATIPRPYTDGEEIYFPQVTITGSRDGWFRISEVITELYGGWPTDPVIAFSGEGWLPGNMLRVWLESPSLLSQPSKDAPVAFTVSTSSSTTDDFQLDTLYACEGPWVEVEGRRGNEKPRGWIMDICASQVTTCP</sequence>
<accession>A0A432V2V0</accession>
<protein>
    <recommendedName>
        <fullName evidence="4">SH3 domain-containing protein</fullName>
    </recommendedName>
</protein>
<proteinExistence type="predicted"/>
<organism evidence="2 3">
    <name type="scientific">Borborobacter arsenicus</name>
    <dbReference type="NCBI Taxonomy" id="1851146"/>
    <lineage>
        <taxon>Bacteria</taxon>
        <taxon>Pseudomonadati</taxon>
        <taxon>Pseudomonadota</taxon>
        <taxon>Alphaproteobacteria</taxon>
        <taxon>Hyphomicrobiales</taxon>
        <taxon>Phyllobacteriaceae</taxon>
        <taxon>Borborobacter</taxon>
    </lineage>
</organism>
<reference evidence="2 3" key="1">
    <citation type="submission" date="2018-11" db="EMBL/GenBank/DDBJ databases">
        <title>Pseudaminobacter arsenicus sp. nov., an arsenic-resistant bacterium isolated from arsenic-rich aquifers.</title>
        <authorList>
            <person name="Mu Y."/>
        </authorList>
    </citation>
    <scope>NUCLEOTIDE SEQUENCE [LARGE SCALE GENOMIC DNA]</scope>
    <source>
        <strain evidence="2 3">CB3</strain>
    </source>
</reference>
<feature type="chain" id="PRO_5019262319" description="SH3 domain-containing protein" evidence="1">
    <location>
        <begin position="25"/>
        <end position="333"/>
    </location>
</feature>
<evidence type="ECO:0008006" key="4">
    <source>
        <dbReference type="Google" id="ProtNLM"/>
    </source>
</evidence>
<name>A0A432V2V0_9HYPH</name>
<dbReference type="AlphaFoldDB" id="A0A432V2V0"/>
<evidence type="ECO:0000313" key="3">
    <source>
        <dbReference type="Proteomes" id="UP000281647"/>
    </source>
</evidence>
<keyword evidence="3" id="KW-1185">Reference proteome</keyword>
<evidence type="ECO:0000256" key="1">
    <source>
        <dbReference type="SAM" id="SignalP"/>
    </source>
</evidence>
<dbReference type="Proteomes" id="UP000281647">
    <property type="component" value="Unassembled WGS sequence"/>
</dbReference>
<dbReference type="OrthoDB" id="7596208at2"/>